<name>A0A9X1PKH4_9BACT</name>
<comment type="caution">
    <text evidence="1">The sequence shown here is derived from an EMBL/GenBank/DDBJ whole genome shotgun (WGS) entry which is preliminary data.</text>
</comment>
<sequence length="67" mass="7789">MENSKTNCLQLNRKQPLPRKIGSDKMMKEVAGTKLIQILTTSNFDFQCAVNDAWHRFFTFIGVVWKI</sequence>
<evidence type="ECO:0000313" key="2">
    <source>
        <dbReference type="Proteomes" id="UP001139000"/>
    </source>
</evidence>
<accession>A0A9X1PKH4</accession>
<dbReference type="RefSeq" id="WP_234656120.1">
    <property type="nucleotide sequence ID" value="NZ_CP094997.1"/>
</dbReference>
<dbReference type="EMBL" id="JAJTTC010000003">
    <property type="protein sequence ID" value="MCF0063082.1"/>
    <property type="molecule type" value="Genomic_DNA"/>
</dbReference>
<gene>
    <name evidence="1" type="ORF">LXM26_16350</name>
</gene>
<dbReference type="AlphaFoldDB" id="A0A9X1PKH4"/>
<evidence type="ECO:0000313" key="1">
    <source>
        <dbReference type="EMBL" id="MCF0063082.1"/>
    </source>
</evidence>
<protein>
    <submittedName>
        <fullName evidence="1">Uncharacterized protein</fullName>
    </submittedName>
</protein>
<reference evidence="1" key="1">
    <citation type="submission" date="2021-12" db="EMBL/GenBank/DDBJ databases">
        <title>Novel species in genus Dyadobacter.</title>
        <authorList>
            <person name="Ma C."/>
        </authorList>
    </citation>
    <scope>NUCLEOTIDE SEQUENCE</scope>
    <source>
        <strain evidence="1">LJ419</strain>
    </source>
</reference>
<organism evidence="1 2">
    <name type="scientific">Dyadobacter chenwenxiniae</name>
    <dbReference type="NCBI Taxonomy" id="2906456"/>
    <lineage>
        <taxon>Bacteria</taxon>
        <taxon>Pseudomonadati</taxon>
        <taxon>Bacteroidota</taxon>
        <taxon>Cytophagia</taxon>
        <taxon>Cytophagales</taxon>
        <taxon>Spirosomataceae</taxon>
        <taxon>Dyadobacter</taxon>
    </lineage>
</organism>
<proteinExistence type="predicted"/>
<keyword evidence="2" id="KW-1185">Reference proteome</keyword>
<dbReference type="Proteomes" id="UP001139000">
    <property type="component" value="Unassembled WGS sequence"/>
</dbReference>